<reference evidence="2 3" key="1">
    <citation type="journal article" date="2018" name="Nat. Ecol. Evol.">
        <title>Pezizomycetes genomes reveal the molecular basis of ectomycorrhizal truffle lifestyle.</title>
        <authorList>
            <person name="Murat C."/>
            <person name="Payen T."/>
            <person name="Noel B."/>
            <person name="Kuo A."/>
            <person name="Morin E."/>
            <person name="Chen J."/>
            <person name="Kohler A."/>
            <person name="Krizsan K."/>
            <person name="Balestrini R."/>
            <person name="Da Silva C."/>
            <person name="Montanini B."/>
            <person name="Hainaut M."/>
            <person name="Levati E."/>
            <person name="Barry K.W."/>
            <person name="Belfiori B."/>
            <person name="Cichocki N."/>
            <person name="Clum A."/>
            <person name="Dockter R.B."/>
            <person name="Fauchery L."/>
            <person name="Guy J."/>
            <person name="Iotti M."/>
            <person name="Le Tacon F."/>
            <person name="Lindquist E.A."/>
            <person name="Lipzen A."/>
            <person name="Malagnac F."/>
            <person name="Mello A."/>
            <person name="Molinier V."/>
            <person name="Miyauchi S."/>
            <person name="Poulain J."/>
            <person name="Riccioni C."/>
            <person name="Rubini A."/>
            <person name="Sitrit Y."/>
            <person name="Splivallo R."/>
            <person name="Traeger S."/>
            <person name="Wang M."/>
            <person name="Zifcakova L."/>
            <person name="Wipf D."/>
            <person name="Zambonelli A."/>
            <person name="Paolocci F."/>
            <person name="Nowrousian M."/>
            <person name="Ottonello S."/>
            <person name="Baldrian P."/>
            <person name="Spatafora J.W."/>
            <person name="Henrissat B."/>
            <person name="Nagy L.G."/>
            <person name="Aury J.M."/>
            <person name="Wincker P."/>
            <person name="Grigoriev I.V."/>
            <person name="Bonfante P."/>
            <person name="Martin F.M."/>
        </authorList>
    </citation>
    <scope>NUCLEOTIDE SEQUENCE [LARGE SCALE GENOMIC DNA]</scope>
    <source>
        <strain evidence="2 3">ATCC MYA-4762</strain>
    </source>
</reference>
<proteinExistence type="predicted"/>
<dbReference type="EMBL" id="ML121540">
    <property type="protein sequence ID" value="RPB24664.1"/>
    <property type="molecule type" value="Genomic_DNA"/>
</dbReference>
<protein>
    <recommendedName>
        <fullName evidence="1">DUF6589 domain-containing protein</fullName>
    </recommendedName>
</protein>
<dbReference type="Proteomes" id="UP000267821">
    <property type="component" value="Unassembled WGS sequence"/>
</dbReference>
<accession>A0A3N4LP50</accession>
<feature type="domain" description="DUF6589" evidence="1">
    <location>
        <begin position="3"/>
        <end position="59"/>
    </location>
</feature>
<evidence type="ECO:0000259" key="1">
    <source>
        <dbReference type="Pfam" id="PF20231"/>
    </source>
</evidence>
<dbReference type="AlphaFoldDB" id="A0A3N4LP50"/>
<evidence type="ECO:0000313" key="2">
    <source>
        <dbReference type="EMBL" id="RPB24664.1"/>
    </source>
</evidence>
<evidence type="ECO:0000313" key="3">
    <source>
        <dbReference type="Proteomes" id="UP000267821"/>
    </source>
</evidence>
<dbReference type="InterPro" id="IPR046496">
    <property type="entry name" value="DUF6589"/>
</dbReference>
<dbReference type="Pfam" id="PF20231">
    <property type="entry name" value="DUF6589"/>
    <property type="match status" value="1"/>
</dbReference>
<gene>
    <name evidence="2" type="ORF">L211DRAFT_848510</name>
</gene>
<dbReference type="OrthoDB" id="4743193at2759"/>
<name>A0A3N4LP50_9PEZI</name>
<sequence length="247" mass="28529">MSEPLCVWFSGAGKHHYAKATANLLIDKEVVWMDRFRYIWDNNILVNLSGREMKFMGIDKEAVHQSASKYISPLASVSDISHKHGTVDDKEDCKVVFRTLLQHDVCNFRKGRWKAGSVHNPVEMKPALDLFTLGERIITRGSFLDDIMKERVGGIRGDDDASSECSEDRLFREEEERYLRERPGAPGDEYENIDLEMEQNMDMAPEEERIGLVDIREDSEDEEDSDVDYGEVEYGWGIEGRERWREG</sequence>
<organism evidence="2 3">
    <name type="scientific">Terfezia boudieri ATCC MYA-4762</name>
    <dbReference type="NCBI Taxonomy" id="1051890"/>
    <lineage>
        <taxon>Eukaryota</taxon>
        <taxon>Fungi</taxon>
        <taxon>Dikarya</taxon>
        <taxon>Ascomycota</taxon>
        <taxon>Pezizomycotina</taxon>
        <taxon>Pezizomycetes</taxon>
        <taxon>Pezizales</taxon>
        <taxon>Pezizaceae</taxon>
        <taxon>Terfezia</taxon>
    </lineage>
</organism>
<dbReference type="InParanoid" id="A0A3N4LP50"/>
<keyword evidence="3" id="KW-1185">Reference proteome</keyword>